<feature type="non-terminal residue" evidence="6">
    <location>
        <position position="1"/>
    </location>
</feature>
<dbReference type="Proteomes" id="UP000613066">
    <property type="component" value="Unassembled WGS sequence"/>
</dbReference>
<evidence type="ECO:0000313" key="7">
    <source>
        <dbReference type="Proteomes" id="UP000613066"/>
    </source>
</evidence>
<name>A0A851NH13_9GALL</name>
<feature type="region of interest" description="Disordered" evidence="4">
    <location>
        <begin position="795"/>
        <end position="889"/>
    </location>
</feature>
<evidence type="ECO:0000256" key="3">
    <source>
        <dbReference type="ARBA" id="ARBA00022833"/>
    </source>
</evidence>
<feature type="region of interest" description="Disordered" evidence="4">
    <location>
        <begin position="235"/>
        <end position="257"/>
    </location>
</feature>
<feature type="compositionally biased region" description="Low complexity" evidence="4">
    <location>
        <begin position="722"/>
        <end position="743"/>
    </location>
</feature>
<feature type="compositionally biased region" description="Basic residues" evidence="4">
    <location>
        <begin position="801"/>
        <end position="828"/>
    </location>
</feature>
<evidence type="ECO:0000259" key="5">
    <source>
        <dbReference type="PROSITE" id="PS00028"/>
    </source>
</evidence>
<gene>
    <name evidence="6" type="primary">Znf804b</name>
    <name evidence="6" type="ORF">PENPIL_R08781</name>
</gene>
<keyword evidence="2" id="KW-0863">Zinc-finger</keyword>
<feature type="non-terminal residue" evidence="6">
    <location>
        <position position="1354"/>
    </location>
</feature>
<dbReference type="PROSITE" id="PS00028">
    <property type="entry name" value="ZINC_FINGER_C2H2_1"/>
    <property type="match status" value="1"/>
</dbReference>
<evidence type="ECO:0000256" key="4">
    <source>
        <dbReference type="SAM" id="MobiDB-lite"/>
    </source>
</evidence>
<feature type="region of interest" description="Disordered" evidence="4">
    <location>
        <begin position="709"/>
        <end position="747"/>
    </location>
</feature>
<dbReference type="GO" id="GO:0005634">
    <property type="term" value="C:nucleus"/>
    <property type="evidence" value="ECO:0007669"/>
    <property type="project" value="TreeGrafter"/>
</dbReference>
<evidence type="ECO:0000256" key="1">
    <source>
        <dbReference type="ARBA" id="ARBA00022723"/>
    </source>
</evidence>
<keyword evidence="1" id="KW-0479">Metal-binding</keyword>
<organism evidence="6 7">
    <name type="scientific">Penelope pileata</name>
    <dbReference type="NCBI Taxonomy" id="1118817"/>
    <lineage>
        <taxon>Eukaryota</taxon>
        <taxon>Metazoa</taxon>
        <taxon>Chordata</taxon>
        <taxon>Craniata</taxon>
        <taxon>Vertebrata</taxon>
        <taxon>Euteleostomi</taxon>
        <taxon>Archelosauria</taxon>
        <taxon>Archosauria</taxon>
        <taxon>Dinosauria</taxon>
        <taxon>Saurischia</taxon>
        <taxon>Theropoda</taxon>
        <taxon>Coelurosauria</taxon>
        <taxon>Aves</taxon>
        <taxon>Neognathae</taxon>
        <taxon>Galloanserae</taxon>
        <taxon>Galliformes</taxon>
        <taxon>Cracidae</taxon>
        <taxon>Penelope</taxon>
    </lineage>
</organism>
<feature type="domain" description="C2H2-type" evidence="5">
    <location>
        <begin position="58"/>
        <end position="80"/>
    </location>
</feature>
<reference evidence="6" key="1">
    <citation type="submission" date="2019-09" db="EMBL/GenBank/DDBJ databases">
        <title>Bird 10,000 Genomes (B10K) Project - Family phase.</title>
        <authorList>
            <person name="Zhang G."/>
        </authorList>
    </citation>
    <scope>NUCLEOTIDE SEQUENCE</scope>
    <source>
        <strain evidence="6">B10K-DU-001-08</strain>
        <tissue evidence="6">Muscle</tissue>
    </source>
</reference>
<dbReference type="InterPro" id="IPR052445">
    <property type="entry name" value="ZnF-G_patch_domain"/>
</dbReference>
<protein>
    <submittedName>
        <fullName evidence="6">Z804B protein</fullName>
    </submittedName>
</protein>
<feature type="compositionally biased region" description="Basic residues" evidence="4">
    <location>
        <begin position="537"/>
        <end position="551"/>
    </location>
</feature>
<dbReference type="GO" id="GO:0008270">
    <property type="term" value="F:zinc ion binding"/>
    <property type="evidence" value="ECO:0007669"/>
    <property type="project" value="UniProtKB-KW"/>
</dbReference>
<dbReference type="EMBL" id="WBMW01000990">
    <property type="protein sequence ID" value="NXC39507.1"/>
    <property type="molecule type" value="Genomic_DNA"/>
</dbReference>
<dbReference type="OrthoDB" id="4822at2759"/>
<comment type="caution">
    <text evidence="6">The sequence shown here is derived from an EMBL/GenBank/DDBJ whole genome shotgun (WGS) entry which is preliminary data.</text>
</comment>
<dbReference type="InterPro" id="IPR013087">
    <property type="entry name" value="Znf_C2H2_type"/>
</dbReference>
<feature type="compositionally biased region" description="Basic and acidic residues" evidence="4">
    <location>
        <begin position="872"/>
        <end position="889"/>
    </location>
</feature>
<feature type="compositionally biased region" description="Basic and acidic residues" evidence="4">
    <location>
        <begin position="829"/>
        <end position="840"/>
    </location>
</feature>
<keyword evidence="7" id="KW-1185">Reference proteome</keyword>
<feature type="compositionally biased region" description="Low complexity" evidence="4">
    <location>
        <begin position="844"/>
        <end position="859"/>
    </location>
</feature>
<proteinExistence type="predicted"/>
<evidence type="ECO:0000313" key="6">
    <source>
        <dbReference type="EMBL" id="NXC39507.1"/>
    </source>
</evidence>
<dbReference type="PANTHER" id="PTHR17614:SF12">
    <property type="entry name" value="ZINC FINGER PROTEIN 804B"/>
    <property type="match status" value="1"/>
</dbReference>
<keyword evidence="3" id="KW-0862">Zinc</keyword>
<evidence type="ECO:0000256" key="2">
    <source>
        <dbReference type="ARBA" id="ARBA00022771"/>
    </source>
</evidence>
<feature type="region of interest" description="Disordered" evidence="4">
    <location>
        <begin position="523"/>
        <end position="557"/>
    </location>
</feature>
<accession>A0A851NH13</accession>
<sequence>MACYLVISSRHLSNGHYRGIKGVFRGPLCKKGARSPDYAEKEKAAAKALEDVKANFYCELCDKQYHKHQEFDNHINSYDHAHKQRLKDLKQREFARNVASKSWKDEKKQEKALKRLHQLAELRKHITGSGTMLKAPRLFVEKQQSPHEVFLYKGGKVTAGSQSTTTSKGQGLSSSILEKQQLIVSRHQSPTERLHMLGNQVSRVFPDSTNASQRVGVSFSFSKKVPLKLESSASVFSENSEEGNDYSESPNHKTKQALESCRSGTLLEEDVKTSLDKGPPISQDQMDLDNSASSHGAVKLKMLKENDKSSVREIEEKVSVHPSFSKVKIQLSSLDFSGSLRETEQESKLNVPEQFLETLISPSCQASSFCVQPNTYKHSNAHLSDQLPELPQQPASELACASNINDSPSMVKRERSSEASETTSRGMETLPRENAVKEAKPRALPFLHVVSKDGSTDLQWPTELLLFTKTEPCISYGCNPLYFDFRLSLNHRDGKQHETSKEGCKEHSIKRTADENEASGLIKHKQMSNEQDNQLLKPKKMKGSLNRRKAKQKAESDIGKEINKNGQKYISDYLNENIPKVPAYLDVSQKDYMTGKGLHTTTLKRSLRRHFHSCERKKQSLRNESISFSAFMSRIRKSKAAKCHLIYSEEKHENQNDCRSIQDVAGCSSDISDSGKDSGGSFLSYKSGLNVRHSESEGCGSYTRCWRFPSPQKSSSDRHSSYSDTSDSSASSYMSSSSSPTSNDHSRNHLLFCSKRKTKTTERHNCKHRKHNCIFTSDNAGEDYFCHTRSHRSRNCTQRGTIRHQKCSRHKVLQHRDRSKHSRCRHRHLGEVHSRSRSYNDPKSSSTMNSKSSERSSCSRIPRDNSAGSFSKESDNYENKKKENAERDCNTKTEKAGIAHYESLNVNSQSKNFATCSSETMAKDVCGRKKSLTAKLLLERVQSKKIQEQMHDSERFSNTCGVEMKKLSQSHCALQFSSSVDDTAMLPLPDKLLSIGKNDIGQKEGSLERDVKKKKFKAPEITDVALSTGTDYDHCLFKDIIPIGTGCQKPSIKRNTAIKEQSNLFISEVQPFIQSCDPVPNDFPGAFPSKRYSVVANSTETKEELLDVNMDANWAEGSSDSPCDNAMQKYNDTGNDLEVYSKSISPPLTQQPIMFSPEEVDKYRLLQLQAQQHMQKQLLAKHLKVLPAPGPAAFSATPAVPTIPVHNQATVTTIHHTLMQRFAVSASVHPHGSHLSLAHLHPLTQAHFAPISLSPLAPALIPSHPTLLAGHPLHLVSATPLHPSPLNFPILPHTTYIPALFTPHLNAATPPGIHGNPIVHPLFQGQDPHQHSCSNQTQQLPTIKEVFGVSSYLN</sequence>
<dbReference type="PANTHER" id="PTHR17614">
    <property type="entry name" value="ZINC FINGER-CONTAINING"/>
    <property type="match status" value="1"/>
</dbReference>
<feature type="region of interest" description="Disordered" evidence="4">
    <location>
        <begin position="407"/>
        <end position="428"/>
    </location>
</feature>